<gene>
    <name evidence="1" type="ORF">CEXT_109511</name>
</gene>
<comment type="caution">
    <text evidence="1">The sequence shown here is derived from an EMBL/GenBank/DDBJ whole genome shotgun (WGS) entry which is preliminary data.</text>
</comment>
<organism evidence="1 2">
    <name type="scientific">Caerostris extrusa</name>
    <name type="common">Bark spider</name>
    <name type="synonym">Caerostris bankana</name>
    <dbReference type="NCBI Taxonomy" id="172846"/>
    <lineage>
        <taxon>Eukaryota</taxon>
        <taxon>Metazoa</taxon>
        <taxon>Ecdysozoa</taxon>
        <taxon>Arthropoda</taxon>
        <taxon>Chelicerata</taxon>
        <taxon>Arachnida</taxon>
        <taxon>Araneae</taxon>
        <taxon>Araneomorphae</taxon>
        <taxon>Entelegynae</taxon>
        <taxon>Araneoidea</taxon>
        <taxon>Araneidae</taxon>
        <taxon>Caerostris</taxon>
    </lineage>
</organism>
<name>A0AAV4WT59_CAEEX</name>
<dbReference type="EMBL" id="BPLR01016615">
    <property type="protein sequence ID" value="GIY85115.1"/>
    <property type="molecule type" value="Genomic_DNA"/>
</dbReference>
<protein>
    <submittedName>
        <fullName evidence="1">Uncharacterized protein</fullName>
    </submittedName>
</protein>
<evidence type="ECO:0000313" key="2">
    <source>
        <dbReference type="Proteomes" id="UP001054945"/>
    </source>
</evidence>
<evidence type="ECO:0000313" key="1">
    <source>
        <dbReference type="EMBL" id="GIY85115.1"/>
    </source>
</evidence>
<sequence length="75" mass="8565">MNVTFGQFSDISPHSFGCPMSLSMDSNWFPQANDDGGCSERRSCIELNESAYVIHRREAEINITLCWEHFLHAAR</sequence>
<proteinExistence type="predicted"/>
<reference evidence="1 2" key="1">
    <citation type="submission" date="2021-06" db="EMBL/GenBank/DDBJ databases">
        <title>Caerostris extrusa draft genome.</title>
        <authorList>
            <person name="Kono N."/>
            <person name="Arakawa K."/>
        </authorList>
    </citation>
    <scope>NUCLEOTIDE SEQUENCE [LARGE SCALE GENOMIC DNA]</scope>
</reference>
<keyword evidence="2" id="KW-1185">Reference proteome</keyword>
<dbReference type="AlphaFoldDB" id="A0AAV4WT59"/>
<dbReference type="Proteomes" id="UP001054945">
    <property type="component" value="Unassembled WGS sequence"/>
</dbReference>
<accession>A0AAV4WT59</accession>